<organism evidence="1 2">
    <name type="scientific">Choristoneura fumiferana</name>
    <name type="common">Spruce budworm moth</name>
    <name type="synonym">Archips fumiferana</name>
    <dbReference type="NCBI Taxonomy" id="7141"/>
    <lineage>
        <taxon>Eukaryota</taxon>
        <taxon>Metazoa</taxon>
        <taxon>Ecdysozoa</taxon>
        <taxon>Arthropoda</taxon>
        <taxon>Hexapoda</taxon>
        <taxon>Insecta</taxon>
        <taxon>Pterygota</taxon>
        <taxon>Neoptera</taxon>
        <taxon>Endopterygota</taxon>
        <taxon>Lepidoptera</taxon>
        <taxon>Glossata</taxon>
        <taxon>Ditrysia</taxon>
        <taxon>Tortricoidea</taxon>
        <taxon>Tortricidae</taxon>
        <taxon>Tortricinae</taxon>
        <taxon>Choristoneura</taxon>
    </lineage>
</organism>
<accession>A0ACC0KD57</accession>
<evidence type="ECO:0000313" key="2">
    <source>
        <dbReference type="Proteomes" id="UP001064048"/>
    </source>
</evidence>
<proteinExistence type="predicted"/>
<gene>
    <name evidence="1" type="ORF">MSG28_012442</name>
</gene>
<name>A0ACC0KD57_CHOFU</name>
<reference evidence="1 2" key="1">
    <citation type="journal article" date="2022" name="Genome Biol. Evol.">
        <title>The Spruce Budworm Genome: Reconstructing the Evolutionary History of Antifreeze Proteins.</title>
        <authorList>
            <person name="Beliveau C."/>
            <person name="Gagne P."/>
            <person name="Picq S."/>
            <person name="Vernygora O."/>
            <person name="Keeling C.I."/>
            <person name="Pinkney K."/>
            <person name="Doucet D."/>
            <person name="Wen F."/>
            <person name="Johnston J.S."/>
            <person name="Maaroufi H."/>
            <person name="Boyle B."/>
            <person name="Laroche J."/>
            <person name="Dewar K."/>
            <person name="Juretic N."/>
            <person name="Blackburn G."/>
            <person name="Nisole A."/>
            <person name="Brunet B."/>
            <person name="Brandao M."/>
            <person name="Lumley L."/>
            <person name="Duan J."/>
            <person name="Quan G."/>
            <person name="Lucarotti C.J."/>
            <person name="Roe A.D."/>
            <person name="Sperling F.A.H."/>
            <person name="Levesque R.C."/>
            <person name="Cusson M."/>
        </authorList>
    </citation>
    <scope>NUCLEOTIDE SEQUENCE [LARGE SCALE GENOMIC DNA]</scope>
    <source>
        <strain evidence="1">Glfc:IPQL:Cfum</strain>
    </source>
</reference>
<sequence length="207" mass="22076">MYKTALSSAHSLARTGEHVKNYWPQLLVLAGQPHARPALVDLGHLITKAGSLMIVADIEQEKLSYKARGARARSNDEWLRGRKIRAFSASAHGFGFELGARALIQCTGLGRLAPNVMLMGYKADWATAPATELNRLAVAIIRVAGGLDYGPVTAEDAPPAGGLTATSSGSGDLRVRRGPNVIMHADSDLDIRSPDSQPSSKHNLTSE</sequence>
<comment type="caution">
    <text evidence="1">The sequence shown here is derived from an EMBL/GenBank/DDBJ whole genome shotgun (WGS) entry which is preliminary data.</text>
</comment>
<protein>
    <submittedName>
        <fullName evidence="1">Uncharacterized protein</fullName>
    </submittedName>
</protein>
<dbReference type="Proteomes" id="UP001064048">
    <property type="component" value="Chromosome 21"/>
</dbReference>
<keyword evidence="2" id="KW-1185">Reference proteome</keyword>
<evidence type="ECO:0000313" key="1">
    <source>
        <dbReference type="EMBL" id="KAI8434404.1"/>
    </source>
</evidence>
<dbReference type="EMBL" id="CM046121">
    <property type="protein sequence ID" value="KAI8434404.1"/>
    <property type="molecule type" value="Genomic_DNA"/>
</dbReference>